<evidence type="ECO:0000313" key="7">
    <source>
        <dbReference type="EMBL" id="NKE66193.1"/>
    </source>
</evidence>
<protein>
    <submittedName>
        <fullName evidence="7">Methyl-accepting chemotaxis protein</fullName>
    </submittedName>
</protein>
<reference evidence="7 8" key="1">
    <citation type="journal article" date="2020" name="Nature">
        <title>Bacterial chemolithoautotrophy via manganese oxidation.</title>
        <authorList>
            <person name="Yu H."/>
            <person name="Leadbetter J.R."/>
        </authorList>
    </citation>
    <scope>NUCLEOTIDE SEQUENCE [LARGE SCALE GENOMIC DNA]</scope>
    <source>
        <strain evidence="7 8">RBP-1</strain>
    </source>
</reference>
<gene>
    <name evidence="7" type="ORF">RAMLITH_10210</name>
</gene>
<name>A0A7X6DFI0_9BURK</name>
<organism evidence="7 8">
    <name type="scientific">Ramlibacter lithotrophicus</name>
    <dbReference type="NCBI Taxonomy" id="2606681"/>
    <lineage>
        <taxon>Bacteria</taxon>
        <taxon>Pseudomonadati</taxon>
        <taxon>Pseudomonadota</taxon>
        <taxon>Betaproteobacteria</taxon>
        <taxon>Burkholderiales</taxon>
        <taxon>Comamonadaceae</taxon>
        <taxon>Ramlibacter</taxon>
    </lineage>
</organism>
<dbReference type="PRINTS" id="PR00260">
    <property type="entry name" value="CHEMTRNSDUCR"/>
</dbReference>
<evidence type="ECO:0000256" key="2">
    <source>
        <dbReference type="ARBA" id="ARBA00022481"/>
    </source>
</evidence>
<dbReference type="FunFam" id="1.10.287.950:FF:000001">
    <property type="entry name" value="Methyl-accepting chemotaxis sensory transducer"/>
    <property type="match status" value="1"/>
</dbReference>
<dbReference type="SUPFAM" id="SSF58104">
    <property type="entry name" value="Methyl-accepting chemotaxis protein (MCP) signaling domain"/>
    <property type="match status" value="1"/>
</dbReference>
<dbReference type="Gene3D" id="1.10.287.950">
    <property type="entry name" value="Methyl-accepting chemotaxis protein"/>
    <property type="match status" value="1"/>
</dbReference>
<dbReference type="AlphaFoldDB" id="A0A7X6DFI0"/>
<sequence>MTQWFRNLRITAKLILCFLAVAAAGAVVGTLAIVHMGRIDEGTRRLHDRDFQVLKGAQQGHVQLLVASRAQIGLLSAGSMSERAQGAKAVVSALDALEARIAGIAPVLQQTAEGGRLHQQYRALVGPLRQRYAAFSKLMEAQSLDTSQLSDNVIIESGELVKDSRAVEQVLDAVVAASDRQAKAGMEDAAATYRTSRLYMALAALAGVALSIGLGLAVARLLGRQLGGEPAYAVDVVGRIAGGDLTVDVQTRAGDRRSLLHSIAQMERQLTHVLSRVSTASGLVAAASGQIAAGNQDLSQRTEEQAASLEQTAASMEELTGTVRQNADNARQANQLAQSAAEVAVQGGAVVGQVVDTMAAINGSSKKMAEIIGVIDGIAFQTNILALNAAVEAARAGEQGRGFAVVAAEVRGLAQRSAAAAKEIKALIDDSVGKVDAGSRLVGEAGRTMQEVVGSIRRVTDIMGEIAAASQEQTTGIEQVNQAITQMDQVTQQNAALVEQASTAARSLQEQARHLVAAVGEFRLREGAASEPAAQAAPQPVHAVPAALALT</sequence>
<keyword evidence="2" id="KW-0488">Methylation</keyword>
<feature type="transmembrane region" description="Helical" evidence="5">
    <location>
        <begin position="198"/>
        <end position="219"/>
    </location>
</feature>
<accession>A0A7X6DFI0</accession>
<evidence type="ECO:0000256" key="5">
    <source>
        <dbReference type="SAM" id="Phobius"/>
    </source>
</evidence>
<evidence type="ECO:0000313" key="8">
    <source>
        <dbReference type="Proteomes" id="UP000521868"/>
    </source>
</evidence>
<dbReference type="GO" id="GO:0005886">
    <property type="term" value="C:plasma membrane"/>
    <property type="evidence" value="ECO:0007669"/>
    <property type="project" value="TreeGrafter"/>
</dbReference>
<dbReference type="InterPro" id="IPR004090">
    <property type="entry name" value="Chemotax_Me-accpt_rcpt"/>
</dbReference>
<dbReference type="GO" id="GO:0007165">
    <property type="term" value="P:signal transduction"/>
    <property type="evidence" value="ECO:0007669"/>
    <property type="project" value="UniProtKB-KW"/>
</dbReference>
<keyword evidence="8" id="KW-1185">Reference proteome</keyword>
<dbReference type="InterPro" id="IPR004089">
    <property type="entry name" value="MCPsignal_dom"/>
</dbReference>
<dbReference type="EMBL" id="VTOX01000003">
    <property type="protein sequence ID" value="NKE66193.1"/>
    <property type="molecule type" value="Genomic_DNA"/>
</dbReference>
<dbReference type="Pfam" id="PF00015">
    <property type="entry name" value="MCPsignal"/>
    <property type="match status" value="1"/>
</dbReference>
<dbReference type="CDD" id="cd11386">
    <property type="entry name" value="MCP_signal"/>
    <property type="match status" value="1"/>
</dbReference>
<dbReference type="PROSITE" id="PS50111">
    <property type="entry name" value="CHEMOTAXIS_TRANSDUC_2"/>
    <property type="match status" value="1"/>
</dbReference>
<dbReference type="GO" id="GO:0006935">
    <property type="term" value="P:chemotaxis"/>
    <property type="evidence" value="ECO:0007669"/>
    <property type="project" value="InterPro"/>
</dbReference>
<comment type="subcellular location">
    <subcellularLocation>
        <location evidence="1">Membrane</location>
    </subcellularLocation>
</comment>
<comment type="similarity">
    <text evidence="3">Belongs to the methyl-accepting chemotaxis (MCP) protein family.</text>
</comment>
<dbReference type="RefSeq" id="WP_168107317.1">
    <property type="nucleotide sequence ID" value="NZ_VTOX01000003.1"/>
</dbReference>
<evidence type="ECO:0000256" key="3">
    <source>
        <dbReference type="ARBA" id="ARBA00029447"/>
    </source>
</evidence>
<keyword evidence="5" id="KW-1133">Transmembrane helix</keyword>
<evidence type="ECO:0000256" key="1">
    <source>
        <dbReference type="ARBA" id="ARBA00004370"/>
    </source>
</evidence>
<feature type="domain" description="Methyl-accepting transducer" evidence="6">
    <location>
        <begin position="280"/>
        <end position="509"/>
    </location>
</feature>
<keyword evidence="4" id="KW-0807">Transducer</keyword>
<comment type="caution">
    <text evidence="7">The sequence shown here is derived from an EMBL/GenBank/DDBJ whole genome shotgun (WGS) entry which is preliminary data.</text>
</comment>
<dbReference type="PANTHER" id="PTHR43531:SF14">
    <property type="entry name" value="METHYL-ACCEPTING CHEMOTAXIS PROTEIN I-RELATED"/>
    <property type="match status" value="1"/>
</dbReference>
<dbReference type="GO" id="GO:0004888">
    <property type="term" value="F:transmembrane signaling receptor activity"/>
    <property type="evidence" value="ECO:0007669"/>
    <property type="project" value="InterPro"/>
</dbReference>
<evidence type="ECO:0000259" key="6">
    <source>
        <dbReference type="PROSITE" id="PS50111"/>
    </source>
</evidence>
<keyword evidence="5" id="KW-0812">Transmembrane</keyword>
<proteinExistence type="inferred from homology"/>
<dbReference type="SMART" id="SM00283">
    <property type="entry name" value="MA"/>
    <property type="match status" value="1"/>
</dbReference>
<keyword evidence="5" id="KW-0472">Membrane</keyword>
<dbReference type="PANTHER" id="PTHR43531">
    <property type="entry name" value="PROTEIN ICFG"/>
    <property type="match status" value="1"/>
</dbReference>
<evidence type="ECO:0000256" key="4">
    <source>
        <dbReference type="PROSITE-ProRule" id="PRU00284"/>
    </source>
</evidence>
<dbReference type="Proteomes" id="UP000521868">
    <property type="component" value="Unassembled WGS sequence"/>
</dbReference>
<dbReference type="InterPro" id="IPR051310">
    <property type="entry name" value="MCP_chemotaxis"/>
</dbReference>